<evidence type="ECO:0000313" key="2">
    <source>
        <dbReference type="EMBL" id="HIY78335.1"/>
    </source>
</evidence>
<gene>
    <name evidence="2" type="ORF">H9728_04760</name>
</gene>
<comment type="caution">
    <text evidence="2">The sequence shown here is derived from an EMBL/GenBank/DDBJ whole genome shotgun (WGS) entry which is preliminary data.</text>
</comment>
<dbReference type="PROSITE" id="PS51257">
    <property type="entry name" value="PROKAR_LIPOPROTEIN"/>
    <property type="match status" value="1"/>
</dbReference>
<proteinExistence type="predicted"/>
<dbReference type="AlphaFoldDB" id="A0A9D1Z7J2"/>
<dbReference type="Pfam" id="PF00160">
    <property type="entry name" value="Pro_isomerase"/>
    <property type="match status" value="1"/>
</dbReference>
<sequence>MAKSLRSFASKFAAVLFAALLFVAALFMFTGCETKRPEITVKIQFNGESYTLEYKLYRNMYPQTVAHYIELIEKKFYDGTVIHDYQTNYLVGGGYYYDENVGTDPADDILSKEDEYDALNLSKSVWSDADKTTAYNTVYGEFSANGGFEVTNNPLTNEIGSLGAYYYTPARTAQKVWVKTSRNGDIVERPYCYNSTTSLFYISNTTTSDENYCTFGVLKNSKSKDAFSDLLAAIEEYTTNLSENSEDEASFTEEKDMTIYDEYWEADGGSYTATFNIPVEPIVITSVRVTKY</sequence>
<dbReference type="GO" id="GO:0003755">
    <property type="term" value="F:peptidyl-prolyl cis-trans isomerase activity"/>
    <property type="evidence" value="ECO:0007669"/>
    <property type="project" value="InterPro"/>
</dbReference>
<dbReference type="Proteomes" id="UP000824135">
    <property type="component" value="Unassembled WGS sequence"/>
</dbReference>
<protein>
    <submittedName>
        <fullName evidence="2">Peptidylprolyl isomerase</fullName>
    </submittedName>
</protein>
<accession>A0A9D1Z7J2</accession>
<dbReference type="InterPro" id="IPR002130">
    <property type="entry name" value="Cyclophilin-type_PPIase_dom"/>
</dbReference>
<reference evidence="2" key="2">
    <citation type="submission" date="2021-04" db="EMBL/GenBank/DDBJ databases">
        <authorList>
            <person name="Gilroy R."/>
        </authorList>
    </citation>
    <scope>NUCLEOTIDE SEQUENCE</scope>
    <source>
        <strain evidence="2">CHK199-9574</strain>
    </source>
</reference>
<reference evidence="2" key="1">
    <citation type="journal article" date="2021" name="PeerJ">
        <title>Extensive microbial diversity within the chicken gut microbiome revealed by metagenomics and culture.</title>
        <authorList>
            <person name="Gilroy R."/>
            <person name="Ravi A."/>
            <person name="Getino M."/>
            <person name="Pursley I."/>
            <person name="Horton D.L."/>
            <person name="Alikhan N.F."/>
            <person name="Baker D."/>
            <person name="Gharbi K."/>
            <person name="Hall N."/>
            <person name="Watson M."/>
            <person name="Adriaenssens E.M."/>
            <person name="Foster-Nyarko E."/>
            <person name="Jarju S."/>
            <person name="Secka A."/>
            <person name="Antonio M."/>
            <person name="Oren A."/>
            <person name="Chaudhuri R.R."/>
            <person name="La Ragione R."/>
            <person name="Hildebrand F."/>
            <person name="Pallen M.J."/>
        </authorList>
    </citation>
    <scope>NUCLEOTIDE SEQUENCE</scope>
    <source>
        <strain evidence="2">CHK199-9574</strain>
    </source>
</reference>
<evidence type="ECO:0000313" key="3">
    <source>
        <dbReference type="Proteomes" id="UP000824135"/>
    </source>
</evidence>
<dbReference type="SUPFAM" id="SSF50891">
    <property type="entry name" value="Cyclophilin-like"/>
    <property type="match status" value="1"/>
</dbReference>
<keyword evidence="2" id="KW-0413">Isomerase</keyword>
<organism evidence="2 3">
    <name type="scientific">Candidatus Borkfalkia excrementavium</name>
    <dbReference type="NCBI Taxonomy" id="2838505"/>
    <lineage>
        <taxon>Bacteria</taxon>
        <taxon>Bacillati</taxon>
        <taxon>Bacillota</taxon>
        <taxon>Clostridia</taxon>
        <taxon>Christensenellales</taxon>
        <taxon>Christensenellaceae</taxon>
        <taxon>Candidatus Borkfalkia</taxon>
    </lineage>
</organism>
<dbReference type="PROSITE" id="PS50072">
    <property type="entry name" value="CSA_PPIASE_2"/>
    <property type="match status" value="1"/>
</dbReference>
<dbReference type="EMBL" id="DXCO01000034">
    <property type="protein sequence ID" value="HIY78335.1"/>
    <property type="molecule type" value="Genomic_DNA"/>
</dbReference>
<feature type="domain" description="PPIase cyclophilin-type" evidence="1">
    <location>
        <begin position="52"/>
        <end position="289"/>
    </location>
</feature>
<dbReference type="Gene3D" id="2.40.100.10">
    <property type="entry name" value="Cyclophilin-like"/>
    <property type="match status" value="1"/>
</dbReference>
<evidence type="ECO:0000259" key="1">
    <source>
        <dbReference type="PROSITE" id="PS50072"/>
    </source>
</evidence>
<dbReference type="InterPro" id="IPR029000">
    <property type="entry name" value="Cyclophilin-like_dom_sf"/>
</dbReference>
<name>A0A9D1Z7J2_9FIRM</name>